<organism evidence="1 2">
    <name type="scientific">Methylobacterium currus</name>
    <dbReference type="NCBI Taxonomy" id="2051553"/>
    <lineage>
        <taxon>Bacteria</taxon>
        <taxon>Pseudomonadati</taxon>
        <taxon>Pseudomonadota</taxon>
        <taxon>Alphaproteobacteria</taxon>
        <taxon>Hyphomicrobiales</taxon>
        <taxon>Methylobacteriaceae</taxon>
        <taxon>Methylobacterium</taxon>
    </lineage>
</organism>
<proteinExistence type="predicted"/>
<accession>A0A2R4WSI1</accession>
<gene>
    <name evidence="1" type="ORF">DA075_29490</name>
</gene>
<evidence type="ECO:0000313" key="1">
    <source>
        <dbReference type="EMBL" id="AWB24484.1"/>
    </source>
</evidence>
<name>A0A2R4WSI1_9HYPH</name>
<dbReference type="OrthoDB" id="7210594at2"/>
<dbReference type="Proteomes" id="UP000244755">
    <property type="component" value="Chromosome 1"/>
</dbReference>
<evidence type="ECO:0000313" key="2">
    <source>
        <dbReference type="Proteomes" id="UP000244755"/>
    </source>
</evidence>
<dbReference type="RefSeq" id="WP_099956212.1">
    <property type="nucleotide sequence ID" value="NZ_CP028843.1"/>
</dbReference>
<keyword evidence="2" id="KW-1185">Reference proteome</keyword>
<dbReference type="AlphaFoldDB" id="A0A2R4WSI1"/>
<sequence>MRATRLIWLDIPWDACRAGLLARGLRRGMTVTDQNDLLAWAQDYWTRTTSSSFTGHERLYRGFAGEKAHLRTRGDVAAFVP</sequence>
<reference evidence="1 2" key="1">
    <citation type="submission" date="2018-04" db="EMBL/GenBank/DDBJ databases">
        <title>Methylobacterium sp. PR1016A genome.</title>
        <authorList>
            <person name="Park W."/>
        </authorList>
    </citation>
    <scope>NUCLEOTIDE SEQUENCE [LARGE SCALE GENOMIC DNA]</scope>
    <source>
        <strain evidence="1 2">PR1016A</strain>
    </source>
</reference>
<protein>
    <submittedName>
        <fullName evidence="1">Uncharacterized protein</fullName>
    </submittedName>
</protein>
<dbReference type="EMBL" id="CP028843">
    <property type="protein sequence ID" value="AWB24484.1"/>
    <property type="molecule type" value="Genomic_DNA"/>
</dbReference>
<dbReference type="KEGG" id="mee:DA075_29490"/>